<evidence type="ECO:0000313" key="1">
    <source>
        <dbReference type="EMBL" id="QJA55707.1"/>
    </source>
</evidence>
<sequence length="73" mass="8064">MEIAYTKGYGYNGSRNIFFNGVPVLNEDGTPKMYSDKSGLDCDRVVDGKVIEECKCPPTDLILAPEDALVARY</sequence>
<gene>
    <name evidence="1" type="ORF">MM415B02000_0003</name>
</gene>
<proteinExistence type="predicted"/>
<protein>
    <submittedName>
        <fullName evidence="1">Uncharacterized protein</fullName>
    </submittedName>
</protein>
<reference evidence="1" key="1">
    <citation type="submission" date="2020-03" db="EMBL/GenBank/DDBJ databases">
        <title>The deep terrestrial virosphere.</title>
        <authorList>
            <person name="Holmfeldt K."/>
            <person name="Nilsson E."/>
            <person name="Simone D."/>
            <person name="Lopez-Fernandez M."/>
            <person name="Wu X."/>
            <person name="de Brujin I."/>
            <person name="Lundin D."/>
            <person name="Andersson A."/>
            <person name="Bertilsson S."/>
            <person name="Dopson M."/>
        </authorList>
    </citation>
    <scope>NUCLEOTIDE SEQUENCE</scope>
    <source>
        <strain evidence="1">MM415B02000</strain>
    </source>
</reference>
<organism evidence="1">
    <name type="scientific">viral metagenome</name>
    <dbReference type="NCBI Taxonomy" id="1070528"/>
    <lineage>
        <taxon>unclassified sequences</taxon>
        <taxon>metagenomes</taxon>
        <taxon>organismal metagenomes</taxon>
    </lineage>
</organism>
<dbReference type="AlphaFoldDB" id="A0A6M3IEX9"/>
<name>A0A6M3IEX9_9ZZZZ</name>
<accession>A0A6M3IEX9</accession>
<dbReference type="EMBL" id="MT141175">
    <property type="protein sequence ID" value="QJA55707.1"/>
    <property type="molecule type" value="Genomic_DNA"/>
</dbReference>